<reference evidence="1" key="1">
    <citation type="journal article" date="2023" name="Mol. Ecol. Resour.">
        <title>Chromosome-level genome assembly of a triploid poplar Populus alba 'Berolinensis'.</title>
        <authorList>
            <person name="Chen S."/>
            <person name="Yu Y."/>
            <person name="Wang X."/>
            <person name="Wang S."/>
            <person name="Zhang T."/>
            <person name="Zhou Y."/>
            <person name="He R."/>
            <person name="Meng N."/>
            <person name="Wang Y."/>
            <person name="Liu W."/>
            <person name="Liu Z."/>
            <person name="Liu J."/>
            <person name="Guo Q."/>
            <person name="Huang H."/>
            <person name="Sederoff R.R."/>
            <person name="Wang G."/>
            <person name="Qu G."/>
            <person name="Chen S."/>
        </authorList>
    </citation>
    <scope>NUCLEOTIDE SEQUENCE</scope>
    <source>
        <strain evidence="1">SC-2020</strain>
    </source>
</reference>
<sequence>MRRLSIIQKGREGRFGELQPLVMSNDSHSALEEHVWVYVTNWIEICCLMSSMLSILMILSLQTSGEIISKEKKGISETLACEDKYCSFKQCFFFFPDIFNVLVPFFLLI</sequence>
<organism evidence="1 2">
    <name type="scientific">Populus alba x Populus x berolinensis</name>
    <dbReference type="NCBI Taxonomy" id="444605"/>
    <lineage>
        <taxon>Eukaryota</taxon>
        <taxon>Viridiplantae</taxon>
        <taxon>Streptophyta</taxon>
        <taxon>Embryophyta</taxon>
        <taxon>Tracheophyta</taxon>
        <taxon>Spermatophyta</taxon>
        <taxon>Magnoliopsida</taxon>
        <taxon>eudicotyledons</taxon>
        <taxon>Gunneridae</taxon>
        <taxon>Pentapetalae</taxon>
        <taxon>rosids</taxon>
        <taxon>fabids</taxon>
        <taxon>Malpighiales</taxon>
        <taxon>Salicaceae</taxon>
        <taxon>Saliceae</taxon>
        <taxon>Populus</taxon>
    </lineage>
</organism>
<proteinExistence type="predicted"/>
<dbReference type="AlphaFoldDB" id="A0AAD6LPH8"/>
<protein>
    <submittedName>
        <fullName evidence="1">Uncharacterized protein</fullName>
    </submittedName>
</protein>
<name>A0AAD6LPH8_9ROSI</name>
<evidence type="ECO:0000313" key="2">
    <source>
        <dbReference type="Proteomes" id="UP001164929"/>
    </source>
</evidence>
<dbReference type="EMBL" id="JAQIZT010000015">
    <property type="protein sequence ID" value="KAJ6970259.1"/>
    <property type="molecule type" value="Genomic_DNA"/>
</dbReference>
<gene>
    <name evidence="1" type="ORF">NC653_034752</name>
</gene>
<dbReference type="Proteomes" id="UP001164929">
    <property type="component" value="Chromosome 15"/>
</dbReference>
<accession>A0AAD6LPH8</accession>
<evidence type="ECO:0000313" key="1">
    <source>
        <dbReference type="EMBL" id="KAJ6970259.1"/>
    </source>
</evidence>
<comment type="caution">
    <text evidence="1">The sequence shown here is derived from an EMBL/GenBank/DDBJ whole genome shotgun (WGS) entry which is preliminary data.</text>
</comment>
<keyword evidence="2" id="KW-1185">Reference proteome</keyword>